<dbReference type="EMBL" id="FQZC01000003">
    <property type="protein sequence ID" value="SHJ49734.1"/>
    <property type="molecule type" value="Genomic_DNA"/>
</dbReference>
<dbReference type="GO" id="GO:0003677">
    <property type="term" value="F:DNA binding"/>
    <property type="evidence" value="ECO:0007669"/>
    <property type="project" value="UniProtKB-KW"/>
</dbReference>
<gene>
    <name evidence="5" type="ORF">SAMN02745911_2673</name>
</gene>
<evidence type="ECO:0000313" key="5">
    <source>
        <dbReference type="EMBL" id="SHJ49734.1"/>
    </source>
</evidence>
<dbReference type="Gene3D" id="3.40.1410.10">
    <property type="entry name" value="Chorismate lyase-like"/>
    <property type="match status" value="1"/>
</dbReference>
<accession>A0ABY1IMV3</accession>
<dbReference type="InterPro" id="IPR036390">
    <property type="entry name" value="WH_DNA-bd_sf"/>
</dbReference>
<dbReference type="PROSITE" id="PS50949">
    <property type="entry name" value="HTH_GNTR"/>
    <property type="match status" value="1"/>
</dbReference>
<evidence type="ECO:0000259" key="4">
    <source>
        <dbReference type="PROSITE" id="PS50949"/>
    </source>
</evidence>
<dbReference type="SUPFAM" id="SSF64288">
    <property type="entry name" value="Chorismate lyase-like"/>
    <property type="match status" value="1"/>
</dbReference>
<dbReference type="InterPro" id="IPR000524">
    <property type="entry name" value="Tscrpt_reg_HTH_GntR"/>
</dbReference>
<dbReference type="Gene3D" id="1.10.10.10">
    <property type="entry name" value="Winged helix-like DNA-binding domain superfamily/Winged helix DNA-binding domain"/>
    <property type="match status" value="1"/>
</dbReference>
<evidence type="ECO:0000313" key="6">
    <source>
        <dbReference type="Proteomes" id="UP000184290"/>
    </source>
</evidence>
<dbReference type="PANTHER" id="PTHR44846">
    <property type="entry name" value="MANNOSYL-D-GLYCERATE TRANSPORT/METABOLISM SYSTEM REPRESSOR MNGR-RELATED"/>
    <property type="match status" value="1"/>
</dbReference>
<dbReference type="SMART" id="SM00345">
    <property type="entry name" value="HTH_GNTR"/>
    <property type="match status" value="1"/>
</dbReference>
<keyword evidence="6" id="KW-1185">Reference proteome</keyword>
<dbReference type="PANTHER" id="PTHR44846:SF1">
    <property type="entry name" value="MANNOSYL-D-GLYCERATE TRANSPORT_METABOLISM SYSTEM REPRESSOR MNGR-RELATED"/>
    <property type="match status" value="1"/>
</dbReference>
<dbReference type="InterPro" id="IPR036388">
    <property type="entry name" value="WH-like_DNA-bd_sf"/>
</dbReference>
<evidence type="ECO:0000256" key="3">
    <source>
        <dbReference type="ARBA" id="ARBA00023163"/>
    </source>
</evidence>
<sequence>MVPPISGRIPPYRQLCQEFHSRIVNGRWPRGRLLKSDGLIAEEFGVSVATVRRAFDILERLHIIERVRGHRKIVSLDTARRAAVLTNVVDLNGAPVAGDIEIRSVEALPQSKLRVGRVRFYRGRPFAIECAEIAATADQPSLEDLAVSASNAVFDGRIAVTKQEYAAVVEPCTHAVELFALKPSASVLEIRRTLFDLDEQPLESSIAHCVLGTDLRYRTAEPNRVL</sequence>
<dbReference type="Proteomes" id="UP000184290">
    <property type="component" value="Unassembled WGS sequence"/>
</dbReference>
<proteinExistence type="predicted"/>
<dbReference type="Pfam" id="PF00392">
    <property type="entry name" value="GntR"/>
    <property type="match status" value="1"/>
</dbReference>
<protein>
    <submittedName>
        <fullName evidence="5">DNA-binding transcriptional regulator, GntR family</fullName>
    </submittedName>
</protein>
<feature type="domain" description="HTH gntR-type" evidence="4">
    <location>
        <begin position="9"/>
        <end position="77"/>
    </location>
</feature>
<evidence type="ECO:0000256" key="2">
    <source>
        <dbReference type="ARBA" id="ARBA00023125"/>
    </source>
</evidence>
<keyword evidence="1" id="KW-0805">Transcription regulation</keyword>
<dbReference type="InterPro" id="IPR050679">
    <property type="entry name" value="Bact_HTH_transcr_reg"/>
</dbReference>
<dbReference type="RefSeq" id="WP_060607001.1">
    <property type="nucleotide sequence ID" value="NZ_FQZC01000003.1"/>
</dbReference>
<keyword evidence="2 5" id="KW-0238">DNA-binding</keyword>
<evidence type="ECO:0000256" key="1">
    <source>
        <dbReference type="ARBA" id="ARBA00023015"/>
    </source>
</evidence>
<organism evidence="5 6">
    <name type="scientific">Aureimonas altamirensis DSM 21988</name>
    <dbReference type="NCBI Taxonomy" id="1121026"/>
    <lineage>
        <taxon>Bacteria</taxon>
        <taxon>Pseudomonadati</taxon>
        <taxon>Pseudomonadota</taxon>
        <taxon>Alphaproteobacteria</taxon>
        <taxon>Hyphomicrobiales</taxon>
        <taxon>Aurantimonadaceae</taxon>
        <taxon>Aureimonas</taxon>
    </lineage>
</organism>
<dbReference type="InterPro" id="IPR028978">
    <property type="entry name" value="Chorismate_lyase_/UTRA_dom_sf"/>
</dbReference>
<comment type="caution">
    <text evidence="5">The sequence shown here is derived from an EMBL/GenBank/DDBJ whole genome shotgun (WGS) entry which is preliminary data.</text>
</comment>
<dbReference type="SUPFAM" id="SSF46785">
    <property type="entry name" value="Winged helix' DNA-binding domain"/>
    <property type="match status" value="1"/>
</dbReference>
<keyword evidence="3" id="KW-0804">Transcription</keyword>
<reference evidence="5 6" key="1">
    <citation type="submission" date="2016-11" db="EMBL/GenBank/DDBJ databases">
        <authorList>
            <person name="Varghese N."/>
            <person name="Submissions S."/>
        </authorList>
    </citation>
    <scope>NUCLEOTIDE SEQUENCE [LARGE SCALE GENOMIC DNA]</scope>
    <source>
        <strain evidence="5 6">DSM 21988</strain>
    </source>
</reference>
<name>A0ABY1IMV3_9HYPH</name>